<keyword evidence="3" id="KW-1185">Reference proteome</keyword>
<dbReference type="STRING" id="8496.A0A151P8U2"/>
<dbReference type="eggNOG" id="ENOG502S8N3">
    <property type="taxonomic scope" value="Eukaryota"/>
</dbReference>
<dbReference type="Proteomes" id="UP000050525">
    <property type="component" value="Unassembled WGS sequence"/>
</dbReference>
<sequence>MSRGPCPARCPVVVTQPAAAGRCCQTLPRDWRSGLLDCNSDSGICVLGSVLPCVLACQVAMAYGECCCVPFLPGALVAMRTGLREQRRIRGCVCCDWAAVCCCCPCALCQLAREIQGPC</sequence>
<protein>
    <submittedName>
        <fullName evidence="2">Cornifelin</fullName>
    </submittedName>
</protein>
<gene>
    <name evidence="2" type="primary">CNFN</name>
    <name evidence="2" type="ORF">Y1Q_0018228</name>
</gene>
<comment type="caution">
    <text evidence="2">The sequence shown here is derived from an EMBL/GenBank/DDBJ whole genome shotgun (WGS) entry which is preliminary data.</text>
</comment>
<accession>A0A151P8U2</accession>
<dbReference type="GeneID" id="109281715"/>
<dbReference type="Pfam" id="PF04749">
    <property type="entry name" value="PLAC8"/>
    <property type="match status" value="1"/>
</dbReference>
<evidence type="ECO:0000256" key="1">
    <source>
        <dbReference type="ARBA" id="ARBA00009024"/>
    </source>
</evidence>
<evidence type="ECO:0000313" key="2">
    <source>
        <dbReference type="EMBL" id="KYO45329.1"/>
    </source>
</evidence>
<reference evidence="2 3" key="1">
    <citation type="journal article" date="2012" name="Genome Biol.">
        <title>Sequencing three crocodilian genomes to illuminate the evolution of archosaurs and amniotes.</title>
        <authorList>
            <person name="St John J.A."/>
            <person name="Braun E.L."/>
            <person name="Isberg S.R."/>
            <person name="Miles L.G."/>
            <person name="Chong A.Y."/>
            <person name="Gongora J."/>
            <person name="Dalzell P."/>
            <person name="Moran C."/>
            <person name="Bed'hom B."/>
            <person name="Abzhanov A."/>
            <person name="Burgess S.C."/>
            <person name="Cooksey A.M."/>
            <person name="Castoe T.A."/>
            <person name="Crawford N.G."/>
            <person name="Densmore L.D."/>
            <person name="Drew J.C."/>
            <person name="Edwards S.V."/>
            <person name="Faircloth B.C."/>
            <person name="Fujita M.K."/>
            <person name="Greenwold M.J."/>
            <person name="Hoffmann F.G."/>
            <person name="Howard J.M."/>
            <person name="Iguchi T."/>
            <person name="Janes D.E."/>
            <person name="Khan S.Y."/>
            <person name="Kohno S."/>
            <person name="de Koning A.J."/>
            <person name="Lance S.L."/>
            <person name="McCarthy F.M."/>
            <person name="McCormack J.E."/>
            <person name="Merchant M.E."/>
            <person name="Peterson D.G."/>
            <person name="Pollock D.D."/>
            <person name="Pourmand N."/>
            <person name="Raney B.J."/>
            <person name="Roessler K.A."/>
            <person name="Sanford J.R."/>
            <person name="Sawyer R.H."/>
            <person name="Schmidt C.J."/>
            <person name="Triplett E.W."/>
            <person name="Tuberville T.D."/>
            <person name="Venegas-Anaya M."/>
            <person name="Howard J.T."/>
            <person name="Jarvis E.D."/>
            <person name="Guillette L.J.Jr."/>
            <person name="Glenn T.C."/>
            <person name="Green R.E."/>
            <person name="Ray D.A."/>
        </authorList>
    </citation>
    <scope>NUCLEOTIDE SEQUENCE [LARGE SCALE GENOMIC DNA]</scope>
    <source>
        <strain evidence="2">KSC_2009_1</strain>
    </source>
</reference>
<organism evidence="2 3">
    <name type="scientific">Alligator mississippiensis</name>
    <name type="common">American alligator</name>
    <dbReference type="NCBI Taxonomy" id="8496"/>
    <lineage>
        <taxon>Eukaryota</taxon>
        <taxon>Metazoa</taxon>
        <taxon>Chordata</taxon>
        <taxon>Craniata</taxon>
        <taxon>Vertebrata</taxon>
        <taxon>Euteleostomi</taxon>
        <taxon>Archelosauria</taxon>
        <taxon>Archosauria</taxon>
        <taxon>Crocodylia</taxon>
        <taxon>Alligatoridae</taxon>
        <taxon>Alligatorinae</taxon>
        <taxon>Alligator</taxon>
    </lineage>
</organism>
<dbReference type="AlphaFoldDB" id="A0A151P8U2"/>
<proteinExistence type="inferred from homology"/>
<dbReference type="InterPro" id="IPR006461">
    <property type="entry name" value="PLAC_motif_containing"/>
</dbReference>
<evidence type="ECO:0000313" key="3">
    <source>
        <dbReference type="Proteomes" id="UP000050525"/>
    </source>
</evidence>
<name>A0A151P8U2_ALLMI</name>
<dbReference type="RefSeq" id="XP_019337269.1">
    <property type="nucleotide sequence ID" value="XM_019481724.2"/>
</dbReference>
<dbReference type="EMBL" id="AKHW03000604">
    <property type="protein sequence ID" value="KYO45329.1"/>
    <property type="molecule type" value="Genomic_DNA"/>
</dbReference>
<dbReference type="KEGG" id="amj:109281715"/>
<dbReference type="CTD" id="84518"/>
<dbReference type="PhylomeDB" id="A0A151P8U2"/>
<comment type="similarity">
    <text evidence="1">Belongs to the cornifelin family.</text>
</comment>
<dbReference type="PANTHER" id="PTHR15907">
    <property type="entry name" value="DUF614 FAMILY PROTEIN-RELATED"/>
    <property type="match status" value="1"/>
</dbReference>
<dbReference type="NCBIfam" id="TIGR01571">
    <property type="entry name" value="A_thal_Cys_rich"/>
    <property type="match status" value="1"/>
</dbReference>
<dbReference type="OrthoDB" id="1045822at2759"/>